<evidence type="ECO:0000256" key="1">
    <source>
        <dbReference type="SAM" id="Coils"/>
    </source>
</evidence>
<keyword evidence="1" id="KW-0175">Coiled coil</keyword>
<dbReference type="WBParaSite" id="GPUH_0002634601-mRNA-1">
    <property type="protein sequence ID" value="GPUH_0002634601-mRNA-1"/>
    <property type="gene ID" value="GPUH_0002634601"/>
</dbReference>
<dbReference type="AlphaFoldDB" id="A0A183EZC5"/>
<organism evidence="2">
    <name type="scientific">Gongylonema pulchrum</name>
    <dbReference type="NCBI Taxonomy" id="637853"/>
    <lineage>
        <taxon>Eukaryota</taxon>
        <taxon>Metazoa</taxon>
        <taxon>Ecdysozoa</taxon>
        <taxon>Nematoda</taxon>
        <taxon>Chromadorea</taxon>
        <taxon>Rhabditida</taxon>
        <taxon>Spirurina</taxon>
        <taxon>Spiruromorpha</taxon>
        <taxon>Spiruroidea</taxon>
        <taxon>Gongylonematidae</taxon>
        <taxon>Gongylonema</taxon>
    </lineage>
</organism>
<accession>A0A183EZC5</accession>
<proteinExistence type="predicted"/>
<feature type="coiled-coil region" evidence="1">
    <location>
        <begin position="104"/>
        <end position="165"/>
    </location>
</feature>
<sequence length="203" mass="22152">LFSSSESEHSKQVVGVTDDVVIREGVLKGTETSPLAILPVDTVEAWLEMLSSKAKCMQQTLKPLLDVCALIVVQLNDAGTAIKEQVGVAKALIKTVGAALVADLETAEKMYVALADQAEALEKLIVPLPNDTEAVRRERLKFADAETAQRMIEALYDNFDDAKETEFMLRHAIDAVDATLEEIANSWVNFPKLLLGDVTPEND</sequence>
<protein>
    <submittedName>
        <fullName evidence="2">Gln-synt_C-ter domain-containing protein</fullName>
    </submittedName>
</protein>
<reference evidence="2" key="1">
    <citation type="submission" date="2016-06" db="UniProtKB">
        <authorList>
            <consortium name="WormBaseParasite"/>
        </authorList>
    </citation>
    <scope>IDENTIFICATION</scope>
</reference>
<evidence type="ECO:0000313" key="2">
    <source>
        <dbReference type="WBParaSite" id="GPUH_0002634601-mRNA-1"/>
    </source>
</evidence>
<name>A0A183EZC5_9BILA</name>